<dbReference type="RefSeq" id="WP_093751569.1">
    <property type="nucleotide sequence ID" value="NZ_BSYN01000004.1"/>
</dbReference>
<sequence>MGKEKNNDLTLKIFALIIAIILWSYVMSEVNPPFENEFKNVNVEYINEAALERQGLVVMEPQKATIRVTISGRRSEVLKVSEKDIIAQVDLSGYSEGEQKVPVYVQVPDDVKIVDYSPKEILFRFDKIIRKSSPVVVETQGKLAQGYVLATPEIKPESIYIQGPRTWVNLVAKAIAYVDVSNKAEDINTTVAVKIVDDEGNDVRGVTMEQSVVDVFIPVYQVKKVPIELQTENQLPDNYEIVEININPSTIEIKGRKEDLAKVNLIKTKPIDINALIDNRNIPVELELPEGVSLLRPDEKVIITLNVDEKISRTFGYTLEDVDIVNLDSNLIIDENDFNKTIMVTVEGMSSKINSLNKEDIDLTMDLKDLDEGTHRVNVDVSVEEGITVVTLVPEGLNITLIKE</sequence>
<name>A0A1H2VDS3_9FIRM</name>
<dbReference type="Gene3D" id="2.170.120.30">
    <property type="match status" value="2"/>
</dbReference>
<protein>
    <submittedName>
        <fullName evidence="1">YbbR domain-containing protein</fullName>
    </submittedName>
</protein>
<dbReference type="EMBL" id="FNNG01000003">
    <property type="protein sequence ID" value="SDW66491.1"/>
    <property type="molecule type" value="Genomic_DNA"/>
</dbReference>
<dbReference type="InterPro" id="IPR053154">
    <property type="entry name" value="c-di-AMP_regulator"/>
</dbReference>
<keyword evidence="2" id="KW-1185">Reference proteome</keyword>
<organism evidence="1 2">
    <name type="scientific">Tepidimicrobium xylanilyticum</name>
    <dbReference type="NCBI Taxonomy" id="1123352"/>
    <lineage>
        <taxon>Bacteria</taxon>
        <taxon>Bacillati</taxon>
        <taxon>Bacillota</taxon>
        <taxon>Tissierellia</taxon>
        <taxon>Tissierellales</taxon>
        <taxon>Tepidimicrobiaceae</taxon>
        <taxon>Tepidimicrobium</taxon>
    </lineage>
</organism>
<accession>A0A1H2VDS3</accession>
<dbReference type="AlphaFoldDB" id="A0A1H2VDS3"/>
<dbReference type="PANTHER" id="PTHR37804">
    <property type="entry name" value="CDAA REGULATORY PROTEIN CDAR"/>
    <property type="match status" value="1"/>
</dbReference>
<proteinExistence type="predicted"/>
<evidence type="ECO:0000313" key="1">
    <source>
        <dbReference type="EMBL" id="SDW66491.1"/>
    </source>
</evidence>
<dbReference type="InterPro" id="IPR012505">
    <property type="entry name" value="YbbR"/>
</dbReference>
<dbReference type="Proteomes" id="UP000198828">
    <property type="component" value="Unassembled WGS sequence"/>
</dbReference>
<dbReference type="PANTHER" id="PTHR37804:SF1">
    <property type="entry name" value="CDAA REGULATORY PROTEIN CDAR"/>
    <property type="match status" value="1"/>
</dbReference>
<evidence type="ECO:0000313" key="2">
    <source>
        <dbReference type="Proteomes" id="UP000198828"/>
    </source>
</evidence>
<dbReference type="Pfam" id="PF07949">
    <property type="entry name" value="YbbR"/>
    <property type="match status" value="4"/>
</dbReference>
<dbReference type="OrthoDB" id="2111604at2"/>
<reference evidence="1 2" key="1">
    <citation type="submission" date="2016-10" db="EMBL/GenBank/DDBJ databases">
        <authorList>
            <person name="de Groot N.N."/>
        </authorList>
    </citation>
    <scope>NUCLEOTIDE SEQUENCE [LARGE SCALE GENOMIC DNA]</scope>
    <source>
        <strain evidence="1 2">DSM 23310</strain>
    </source>
</reference>
<dbReference type="Gene3D" id="2.170.120.40">
    <property type="entry name" value="YbbR-like domain"/>
    <property type="match status" value="2"/>
</dbReference>
<gene>
    <name evidence="1" type="ORF">SAMN05660923_01086</name>
</gene>
<dbReference type="CDD" id="cd20206">
    <property type="entry name" value="YbbR"/>
    <property type="match status" value="1"/>
</dbReference>